<evidence type="ECO:0000256" key="6">
    <source>
        <dbReference type="ARBA" id="ARBA00023065"/>
    </source>
</evidence>
<feature type="signal peptide" evidence="12">
    <location>
        <begin position="1"/>
        <end position="21"/>
    </location>
</feature>
<evidence type="ECO:0000256" key="2">
    <source>
        <dbReference type="ARBA" id="ARBA00022448"/>
    </source>
</evidence>
<feature type="domain" description="TonB-dependent receptor-like beta-barrel" evidence="13">
    <location>
        <begin position="244"/>
        <end position="650"/>
    </location>
</feature>
<protein>
    <submittedName>
        <fullName evidence="15">TonB-dependent receptor</fullName>
    </submittedName>
</protein>
<keyword evidence="2 10" id="KW-0813">Transport</keyword>
<dbReference type="InterPro" id="IPR037066">
    <property type="entry name" value="Plug_dom_sf"/>
</dbReference>
<keyword evidence="8 10" id="KW-0472">Membrane</keyword>
<dbReference type="GO" id="GO:0009279">
    <property type="term" value="C:cell outer membrane"/>
    <property type="evidence" value="ECO:0007669"/>
    <property type="project" value="UniProtKB-SubCell"/>
</dbReference>
<keyword evidence="15" id="KW-0675">Receptor</keyword>
<evidence type="ECO:0000313" key="16">
    <source>
        <dbReference type="EMBL" id="PHO15691.1"/>
    </source>
</evidence>
<dbReference type="PROSITE" id="PS52016">
    <property type="entry name" value="TONB_DEPENDENT_REC_3"/>
    <property type="match status" value="1"/>
</dbReference>
<reference evidence="17" key="1">
    <citation type="submission" date="2017-09" db="EMBL/GenBank/DDBJ databases">
        <title>Arcobacter canalis sp. nov., a new species isolated from a water canal contaminated with urban sewage.</title>
        <authorList>
            <person name="Perez-Cataluna A."/>
            <person name="Salas-Masso N."/>
            <person name="Figueras M.J."/>
        </authorList>
    </citation>
    <scope>NUCLEOTIDE SEQUENCE [LARGE SCALE GENOMIC DNA]</scope>
    <source>
        <strain evidence="17">CECT 7727</strain>
    </source>
</reference>
<dbReference type="Pfam" id="PF07715">
    <property type="entry name" value="Plug"/>
    <property type="match status" value="1"/>
</dbReference>
<dbReference type="InterPro" id="IPR012910">
    <property type="entry name" value="Plug_dom"/>
</dbReference>
<evidence type="ECO:0000313" key="17">
    <source>
        <dbReference type="Proteomes" id="UP000224740"/>
    </source>
</evidence>
<feature type="chain" id="PRO_5017732259" evidence="12">
    <location>
        <begin position="22"/>
        <end position="678"/>
    </location>
</feature>
<dbReference type="Pfam" id="PF00593">
    <property type="entry name" value="TonB_dep_Rec_b-barrel"/>
    <property type="match status" value="1"/>
</dbReference>
<evidence type="ECO:0000256" key="10">
    <source>
        <dbReference type="PROSITE-ProRule" id="PRU01360"/>
    </source>
</evidence>
<keyword evidence="9 10" id="KW-0998">Cell outer membrane</keyword>
<accession>A0A347TI74</accession>
<keyword evidence="5 12" id="KW-0732">Signal</keyword>
<comment type="subcellular location">
    <subcellularLocation>
        <location evidence="1 10">Cell outer membrane</location>
        <topology evidence="1 10">Multi-pass membrane protein</topology>
    </subcellularLocation>
</comment>
<evidence type="ECO:0000256" key="4">
    <source>
        <dbReference type="ARBA" id="ARBA00022692"/>
    </source>
</evidence>
<dbReference type="EMBL" id="NXAO01000022">
    <property type="protein sequence ID" value="PHO15691.1"/>
    <property type="molecule type" value="Genomic_DNA"/>
</dbReference>
<dbReference type="InterPro" id="IPR039426">
    <property type="entry name" value="TonB-dep_rcpt-like"/>
</dbReference>
<dbReference type="SUPFAM" id="SSF56935">
    <property type="entry name" value="Porins"/>
    <property type="match status" value="1"/>
</dbReference>
<dbReference type="EMBL" id="CP032101">
    <property type="protein sequence ID" value="AXX86302.1"/>
    <property type="molecule type" value="Genomic_DNA"/>
</dbReference>
<sequence length="678" mass="74982">MNIKKHFITSLALVSSITVLNANNTKLNDVTVVSASGIEQNIADAAATISVITKEELEKKSFTDVTDALKNVPGLYVNGGGSNQSISIRGMAKEYTLFLIDGKPMQGNDTFSPNGSLGGAPINFLPSIDSIERIEIIRGPASSLYGSDAMGGVINIITKRNTNKVTANISTEYIKADSSNKVNNDSIQTNAYISLPLIKDLLSVSINGSILNQDESNFESSGALKAGSDPGFERKNIGTKFTLTPDKNNTITASYDYRVQERTSNPGKSMPYTYLDRKGNIVENEVSHQKSVNYAYSLMHQANYDKFLINSYINYEKAKNNSRVNEATGNGIEFETLTFNTQGTYFFDKNTTSIGFNYKDETLEDGATSSLDDSIVEMNRYQYSFFAENEWSITQDLALTLSGRYDDNEAFGSNFSPKAYAVYHLTDKFTLKGGVTAGYKAPSLRQAAPDFAGISRGGVMIGNPDLKPEESLNYEVGLAYNDYDLGLKASLVAFHTKFEDKIQRTGKICPPNQPCTYKGTSYEPHKYGYTAYENVDEAEIEGIELTTDYNITDNLLYRHSYTYTKSEQKSGDNKGRPLNDISKHMFNAGLDWEATGKLNLWTQVNYRSKTAGDISRSGELNKQPSYTFADAGLVYDVAENIILKAGIYNLTNKEVTTDDGYDNVLDGRRYSFSMQLKF</sequence>
<dbReference type="PANTHER" id="PTHR30069:SF53">
    <property type="entry name" value="COLICIN I RECEPTOR-RELATED"/>
    <property type="match status" value="1"/>
</dbReference>
<dbReference type="InterPro" id="IPR000531">
    <property type="entry name" value="Beta-barrel_TonB"/>
</dbReference>
<evidence type="ECO:0000256" key="7">
    <source>
        <dbReference type="ARBA" id="ARBA00023077"/>
    </source>
</evidence>
<dbReference type="GO" id="GO:0015344">
    <property type="term" value="F:siderophore uptake transmembrane transporter activity"/>
    <property type="evidence" value="ECO:0007669"/>
    <property type="project" value="TreeGrafter"/>
</dbReference>
<evidence type="ECO:0000259" key="13">
    <source>
        <dbReference type="Pfam" id="PF00593"/>
    </source>
</evidence>
<dbReference type="GO" id="GO:0044718">
    <property type="term" value="P:siderophore transmembrane transport"/>
    <property type="evidence" value="ECO:0007669"/>
    <property type="project" value="TreeGrafter"/>
</dbReference>
<name>A0A347TI74_9BACT</name>
<evidence type="ECO:0000259" key="14">
    <source>
        <dbReference type="Pfam" id="PF07715"/>
    </source>
</evidence>
<dbReference type="CDD" id="cd01347">
    <property type="entry name" value="ligand_gated_channel"/>
    <property type="match status" value="1"/>
</dbReference>
<evidence type="ECO:0000256" key="1">
    <source>
        <dbReference type="ARBA" id="ARBA00004571"/>
    </source>
</evidence>
<reference evidence="15 18" key="3">
    <citation type="submission" date="2018-08" db="EMBL/GenBank/DDBJ databases">
        <title>Complete genome of the Arcobacter marinus type strain JCM 15502.</title>
        <authorList>
            <person name="Miller W.G."/>
            <person name="Yee E."/>
            <person name="Huynh S."/>
            <person name="Parker C.T."/>
        </authorList>
    </citation>
    <scope>NUCLEOTIDE SEQUENCE [LARGE SCALE GENOMIC DNA]</scope>
    <source>
        <strain evidence="15 18">JCM 15502</strain>
    </source>
</reference>
<dbReference type="PANTHER" id="PTHR30069">
    <property type="entry name" value="TONB-DEPENDENT OUTER MEMBRANE RECEPTOR"/>
    <property type="match status" value="1"/>
</dbReference>
<keyword evidence="3 10" id="KW-1134">Transmembrane beta strand</keyword>
<evidence type="ECO:0000256" key="12">
    <source>
        <dbReference type="SAM" id="SignalP"/>
    </source>
</evidence>
<evidence type="ECO:0000256" key="8">
    <source>
        <dbReference type="ARBA" id="ARBA00023136"/>
    </source>
</evidence>
<dbReference type="AlphaFoldDB" id="A0A347TI74"/>
<proteinExistence type="inferred from homology"/>
<dbReference type="InterPro" id="IPR036942">
    <property type="entry name" value="Beta-barrel_TonB_sf"/>
</dbReference>
<comment type="similarity">
    <text evidence="10 11">Belongs to the TonB-dependent receptor family.</text>
</comment>
<dbReference type="Proteomes" id="UP000224740">
    <property type="component" value="Unassembled WGS sequence"/>
</dbReference>
<evidence type="ECO:0000256" key="11">
    <source>
        <dbReference type="RuleBase" id="RU003357"/>
    </source>
</evidence>
<gene>
    <name evidence="15" type="ORF">AMRN_0534</name>
    <name evidence="16" type="ORF">CPH92_05620</name>
</gene>
<keyword evidence="4 10" id="KW-0812">Transmembrane</keyword>
<organism evidence="15 18">
    <name type="scientific">Malaciobacter marinus</name>
    <dbReference type="NCBI Taxonomy" id="505249"/>
    <lineage>
        <taxon>Bacteria</taxon>
        <taxon>Pseudomonadati</taxon>
        <taxon>Campylobacterota</taxon>
        <taxon>Epsilonproteobacteria</taxon>
        <taxon>Campylobacterales</taxon>
        <taxon>Arcobacteraceae</taxon>
        <taxon>Malaciobacter</taxon>
    </lineage>
</organism>
<evidence type="ECO:0000256" key="3">
    <source>
        <dbReference type="ARBA" id="ARBA00022452"/>
    </source>
</evidence>
<dbReference type="Proteomes" id="UP000264693">
    <property type="component" value="Chromosome"/>
</dbReference>
<evidence type="ECO:0000313" key="15">
    <source>
        <dbReference type="EMBL" id="AXX86302.1"/>
    </source>
</evidence>
<reference evidence="16" key="2">
    <citation type="submission" date="2017-09" db="EMBL/GenBank/DDBJ databases">
        <authorList>
            <person name="Perez-Cataluna A."/>
            <person name="Figueras M.J."/>
            <person name="Salas-Masso N."/>
        </authorList>
    </citation>
    <scope>NUCLEOTIDE SEQUENCE</scope>
    <source>
        <strain evidence="16">CECT 7727</strain>
    </source>
</reference>
<evidence type="ECO:0000256" key="9">
    <source>
        <dbReference type="ARBA" id="ARBA00023237"/>
    </source>
</evidence>
<evidence type="ECO:0000256" key="5">
    <source>
        <dbReference type="ARBA" id="ARBA00022729"/>
    </source>
</evidence>
<keyword evidence="7 11" id="KW-0798">TonB box</keyword>
<feature type="domain" description="TonB-dependent receptor plug" evidence="14">
    <location>
        <begin position="43"/>
        <end position="153"/>
    </location>
</feature>
<evidence type="ECO:0000313" key="18">
    <source>
        <dbReference type="Proteomes" id="UP000264693"/>
    </source>
</evidence>
<dbReference type="RefSeq" id="WP_099310761.1">
    <property type="nucleotide sequence ID" value="NZ_CP032101.1"/>
</dbReference>
<keyword evidence="6" id="KW-0406">Ion transport</keyword>
<keyword evidence="17" id="KW-1185">Reference proteome</keyword>
<dbReference type="KEGG" id="amar:AMRN_0534"/>
<dbReference type="Gene3D" id="2.40.170.20">
    <property type="entry name" value="TonB-dependent receptor, beta-barrel domain"/>
    <property type="match status" value="1"/>
</dbReference>
<dbReference type="Gene3D" id="2.170.130.10">
    <property type="entry name" value="TonB-dependent receptor, plug domain"/>
    <property type="match status" value="1"/>
</dbReference>